<protein>
    <submittedName>
        <fullName evidence="2">Outer membrane beta-barrel protein</fullName>
    </submittedName>
</protein>
<gene>
    <name evidence="2" type="ORF">IAB08_09385</name>
</gene>
<reference evidence="2" key="1">
    <citation type="submission" date="2020-10" db="EMBL/GenBank/DDBJ databases">
        <authorList>
            <person name="Gilroy R."/>
        </authorList>
    </citation>
    <scope>NUCLEOTIDE SEQUENCE</scope>
    <source>
        <strain evidence="2">2889</strain>
    </source>
</reference>
<dbReference type="InterPro" id="IPR025665">
    <property type="entry name" value="Beta-barrel_OMP_2"/>
</dbReference>
<dbReference type="EMBL" id="JADIMZ010000141">
    <property type="protein sequence ID" value="MBO8433485.1"/>
    <property type="molecule type" value="Genomic_DNA"/>
</dbReference>
<evidence type="ECO:0000313" key="3">
    <source>
        <dbReference type="Proteomes" id="UP000823612"/>
    </source>
</evidence>
<evidence type="ECO:0000313" key="2">
    <source>
        <dbReference type="EMBL" id="MBO8433485.1"/>
    </source>
</evidence>
<organism evidence="2 3">
    <name type="scientific">Candidatus Pullibacteroides excrementavium</name>
    <dbReference type="NCBI Taxonomy" id="2840905"/>
    <lineage>
        <taxon>Bacteria</taxon>
        <taxon>Pseudomonadati</taxon>
        <taxon>Bacteroidota</taxon>
        <taxon>Bacteroidia</taxon>
        <taxon>Bacteroidales</taxon>
        <taxon>Candidatus Pullibacteroides</taxon>
    </lineage>
</organism>
<dbReference type="Proteomes" id="UP000823612">
    <property type="component" value="Unassembled WGS sequence"/>
</dbReference>
<sequence>MAHRRLLFVAWFMLLSFLLFPQGGKAGCSHDSVRLVTGGLKGEANLSGYFFPAMSRDMVHVDPGFGGTFGGFVFFDFHRHFGLQMEWLYHVRMAYVHQQDHKGQLFYAGFEVPLYWSVQWVLDRCDRIFLLFGPTVEYGYKAQIFEKNDVIDLYRKDDETQLSAMKDVSMGWSLAFGYEFRFGLQVQVSCKVGFYNILDANRSEVEAYPYALSAGLAYRFGAMRGKGGRNGQ</sequence>
<comment type="caution">
    <text evidence="2">The sequence shown here is derived from an EMBL/GenBank/DDBJ whole genome shotgun (WGS) entry which is preliminary data.</text>
</comment>
<reference evidence="2" key="2">
    <citation type="journal article" date="2021" name="PeerJ">
        <title>Extensive microbial diversity within the chicken gut microbiome revealed by metagenomics and culture.</title>
        <authorList>
            <person name="Gilroy R."/>
            <person name="Ravi A."/>
            <person name="Getino M."/>
            <person name="Pursley I."/>
            <person name="Horton D.L."/>
            <person name="Alikhan N.F."/>
            <person name="Baker D."/>
            <person name="Gharbi K."/>
            <person name="Hall N."/>
            <person name="Watson M."/>
            <person name="Adriaenssens E.M."/>
            <person name="Foster-Nyarko E."/>
            <person name="Jarju S."/>
            <person name="Secka A."/>
            <person name="Antonio M."/>
            <person name="Oren A."/>
            <person name="Chaudhuri R.R."/>
            <person name="La Ragione R."/>
            <person name="Hildebrand F."/>
            <person name="Pallen M.J."/>
        </authorList>
    </citation>
    <scope>NUCLEOTIDE SEQUENCE</scope>
    <source>
        <strain evidence="2">2889</strain>
    </source>
</reference>
<dbReference type="AlphaFoldDB" id="A0A9D9DV12"/>
<name>A0A9D9DV12_9BACT</name>
<proteinExistence type="predicted"/>
<accession>A0A9D9DV12</accession>
<evidence type="ECO:0000259" key="1">
    <source>
        <dbReference type="Pfam" id="PF13568"/>
    </source>
</evidence>
<feature type="domain" description="Outer membrane protein beta-barrel" evidence="1">
    <location>
        <begin position="47"/>
        <end position="197"/>
    </location>
</feature>
<dbReference type="Pfam" id="PF13568">
    <property type="entry name" value="OMP_b-brl_2"/>
    <property type="match status" value="1"/>
</dbReference>